<evidence type="ECO:0000256" key="3">
    <source>
        <dbReference type="ARBA" id="ARBA00004947"/>
    </source>
</evidence>
<dbReference type="Pfam" id="PF01370">
    <property type="entry name" value="Epimerase"/>
    <property type="match status" value="1"/>
</dbReference>
<evidence type="ECO:0000313" key="13">
    <source>
        <dbReference type="Proteomes" id="UP000031561"/>
    </source>
</evidence>
<comment type="pathway">
    <text evidence="3 10">Carbohydrate metabolism; galactose metabolism.</text>
</comment>
<dbReference type="RefSeq" id="WP_166276760.1">
    <property type="nucleotide sequence ID" value="NZ_JTHE03000103.1"/>
</dbReference>
<dbReference type="InterPro" id="IPR005886">
    <property type="entry name" value="UDP_G4E"/>
</dbReference>
<comment type="similarity">
    <text evidence="4 10">Belongs to the NAD(P)-dependent epimerase/dehydratase family.</text>
</comment>
<dbReference type="EMBL" id="JTHE03000103">
    <property type="protein sequence ID" value="MCM1984680.1"/>
    <property type="molecule type" value="Genomic_DNA"/>
</dbReference>
<dbReference type="Proteomes" id="UP000031561">
    <property type="component" value="Unassembled WGS sequence"/>
</dbReference>
<dbReference type="GO" id="GO:0003978">
    <property type="term" value="F:UDP-glucose 4-epimerase activity"/>
    <property type="evidence" value="ECO:0007669"/>
    <property type="project" value="UniProtKB-UniRule"/>
</dbReference>
<evidence type="ECO:0000313" key="12">
    <source>
        <dbReference type="EMBL" id="MCM1984680.1"/>
    </source>
</evidence>
<feature type="domain" description="NAD-dependent epimerase/dehydratase" evidence="11">
    <location>
        <begin position="11"/>
        <end position="261"/>
    </location>
</feature>
<dbReference type="InterPro" id="IPR036291">
    <property type="entry name" value="NAD(P)-bd_dom_sf"/>
</dbReference>
<protein>
    <recommendedName>
        <fullName evidence="6 10">UDP-glucose 4-epimerase</fullName>
        <ecNumber evidence="5 10">5.1.3.2</ecNumber>
    </recommendedName>
</protein>
<dbReference type="CDD" id="cd05247">
    <property type="entry name" value="UDP_G4E_1_SDR_e"/>
    <property type="match status" value="1"/>
</dbReference>
<keyword evidence="7 10" id="KW-0520">NAD</keyword>
<reference evidence="12 13" key="1">
    <citation type="journal article" date="2015" name="Genome Announc.">
        <title>Draft Genome Sequence of Filamentous Marine Cyanobacterium Lyngbya confervoides Strain BDU141951.</title>
        <authorList>
            <person name="Chandrababunaidu M.M."/>
            <person name="Sen D."/>
            <person name="Tripathy S."/>
        </authorList>
    </citation>
    <scope>NUCLEOTIDE SEQUENCE [LARGE SCALE GENOMIC DNA]</scope>
    <source>
        <strain evidence="12 13">BDU141951</strain>
    </source>
</reference>
<name>A0ABD4T8P2_9CYAN</name>
<comment type="caution">
    <text evidence="12">The sequence shown here is derived from an EMBL/GenBank/DDBJ whole genome shotgun (WGS) entry which is preliminary data.</text>
</comment>
<accession>A0ABD4T8P2</accession>
<evidence type="ECO:0000256" key="4">
    <source>
        <dbReference type="ARBA" id="ARBA00007637"/>
    </source>
</evidence>
<proteinExistence type="inferred from homology"/>
<evidence type="ECO:0000256" key="8">
    <source>
        <dbReference type="ARBA" id="ARBA00023235"/>
    </source>
</evidence>
<organism evidence="12 13">
    <name type="scientific">Lyngbya confervoides BDU141951</name>
    <dbReference type="NCBI Taxonomy" id="1574623"/>
    <lineage>
        <taxon>Bacteria</taxon>
        <taxon>Bacillati</taxon>
        <taxon>Cyanobacteriota</taxon>
        <taxon>Cyanophyceae</taxon>
        <taxon>Oscillatoriophycideae</taxon>
        <taxon>Oscillatoriales</taxon>
        <taxon>Microcoleaceae</taxon>
        <taxon>Lyngbya</taxon>
    </lineage>
</organism>
<dbReference type="InterPro" id="IPR001509">
    <property type="entry name" value="Epimerase_deHydtase"/>
</dbReference>
<keyword evidence="13" id="KW-1185">Reference proteome</keyword>
<dbReference type="PANTHER" id="PTHR43725">
    <property type="entry name" value="UDP-GLUCOSE 4-EPIMERASE"/>
    <property type="match status" value="1"/>
</dbReference>
<evidence type="ECO:0000259" key="11">
    <source>
        <dbReference type="Pfam" id="PF01370"/>
    </source>
</evidence>
<evidence type="ECO:0000256" key="9">
    <source>
        <dbReference type="ARBA" id="ARBA00023277"/>
    </source>
</evidence>
<dbReference type="AlphaFoldDB" id="A0ABD4T8P2"/>
<dbReference type="Gene3D" id="3.40.50.720">
    <property type="entry name" value="NAD(P)-binding Rossmann-like Domain"/>
    <property type="match status" value="1"/>
</dbReference>
<evidence type="ECO:0000256" key="5">
    <source>
        <dbReference type="ARBA" id="ARBA00013189"/>
    </source>
</evidence>
<dbReference type="PANTHER" id="PTHR43725:SF53">
    <property type="entry name" value="UDP-ARABINOSE 4-EPIMERASE 1"/>
    <property type="match status" value="1"/>
</dbReference>
<evidence type="ECO:0000256" key="1">
    <source>
        <dbReference type="ARBA" id="ARBA00000083"/>
    </source>
</evidence>
<gene>
    <name evidence="12" type="primary">galE</name>
    <name evidence="12" type="ORF">QQ91_0017800</name>
</gene>
<dbReference type="SUPFAM" id="SSF51735">
    <property type="entry name" value="NAD(P)-binding Rossmann-fold domains"/>
    <property type="match status" value="1"/>
</dbReference>
<evidence type="ECO:0000256" key="6">
    <source>
        <dbReference type="ARBA" id="ARBA00018569"/>
    </source>
</evidence>
<dbReference type="NCBIfam" id="TIGR01179">
    <property type="entry name" value="galE"/>
    <property type="match status" value="1"/>
</dbReference>
<evidence type="ECO:0000256" key="7">
    <source>
        <dbReference type="ARBA" id="ARBA00023027"/>
    </source>
</evidence>
<evidence type="ECO:0000256" key="10">
    <source>
        <dbReference type="RuleBase" id="RU366046"/>
    </source>
</evidence>
<comment type="cofactor">
    <cofactor evidence="2 10">
        <name>NAD(+)</name>
        <dbReference type="ChEBI" id="CHEBI:57540"/>
    </cofactor>
</comment>
<dbReference type="EC" id="5.1.3.2" evidence="5 10"/>
<comment type="subunit">
    <text evidence="10">Homodimer.</text>
</comment>
<dbReference type="Gene3D" id="3.90.25.10">
    <property type="entry name" value="UDP-galactose 4-epimerase, domain 1"/>
    <property type="match status" value="1"/>
</dbReference>
<comment type="catalytic activity">
    <reaction evidence="1 10">
        <text>UDP-alpha-D-glucose = UDP-alpha-D-galactose</text>
        <dbReference type="Rhea" id="RHEA:22168"/>
        <dbReference type="ChEBI" id="CHEBI:58885"/>
        <dbReference type="ChEBI" id="CHEBI:66914"/>
        <dbReference type="EC" id="5.1.3.2"/>
    </reaction>
</comment>
<evidence type="ECO:0000256" key="2">
    <source>
        <dbReference type="ARBA" id="ARBA00001911"/>
    </source>
</evidence>
<keyword evidence="9 10" id="KW-0119">Carbohydrate metabolism</keyword>
<keyword evidence="8 10" id="KW-0413">Isomerase</keyword>
<sequence length="338" mass="36990">MASPPSHPSHILVTGGAGYIGSHAVLALTEAGYRVTALDNLATGFAEAVLAPAQLIVGDVSNAQLLDEIFTTHTFQGVMHFAASSVVPESVHHPLNYYRNNVAGTLNLLQAIQKYRVPYFILSSTAAVYGIPHTNPVVETTPLHPISPYGRTKIIDEWMLQDLAKSEPWFRYGILRYFNVAGGDPAGRLGQSTPKATHLIKLACQTALGLHPQLKIFGNDYPTPDGTGVRDFIHVSDLVAAHVLVLQSLEAGHPSDLFNCGYGRGYSVQEVIDAVKAVSQVDFSTQVTPRRPGDPPAVIAQVDKIKQKIGWQPQYEDLKEMITTAFRWEERLHRAQRP</sequence>